<dbReference type="Proteomes" id="UP000054217">
    <property type="component" value="Unassembled WGS sequence"/>
</dbReference>
<dbReference type="OrthoDB" id="20734at2759"/>
<dbReference type="AlphaFoldDB" id="A0A0C3J7Q1"/>
<sequence>MPQGNASQTYADTLPRRHLRVLSQCKAEEKKPGPNRARKFKGVWVTRAALYIILLTAYAPLHEQSFEEHPHRFVALWIFERPFTKSSLCSILITVPGSSTAPPPLIGVAYPNPPLVQPIALAPLEIRWKSSNWLIMAFVRDGIRGARAIWPLVGRSKNR</sequence>
<name>A0A0C3J7Q1_PISTI</name>
<accession>A0A0C3J7Q1</accession>
<dbReference type="HOGENOM" id="CLU_1661513_0_0_1"/>
<gene>
    <name evidence="1" type="ORF">M404DRAFT_25698</name>
</gene>
<dbReference type="EMBL" id="KN831968">
    <property type="protein sequence ID" value="KIO05078.1"/>
    <property type="molecule type" value="Genomic_DNA"/>
</dbReference>
<organism evidence="1 2">
    <name type="scientific">Pisolithus tinctorius Marx 270</name>
    <dbReference type="NCBI Taxonomy" id="870435"/>
    <lineage>
        <taxon>Eukaryota</taxon>
        <taxon>Fungi</taxon>
        <taxon>Dikarya</taxon>
        <taxon>Basidiomycota</taxon>
        <taxon>Agaricomycotina</taxon>
        <taxon>Agaricomycetes</taxon>
        <taxon>Agaricomycetidae</taxon>
        <taxon>Boletales</taxon>
        <taxon>Sclerodermatineae</taxon>
        <taxon>Pisolithaceae</taxon>
        <taxon>Pisolithus</taxon>
    </lineage>
</organism>
<evidence type="ECO:0000313" key="2">
    <source>
        <dbReference type="Proteomes" id="UP000054217"/>
    </source>
</evidence>
<dbReference type="InParanoid" id="A0A0C3J7Q1"/>
<evidence type="ECO:0000313" key="1">
    <source>
        <dbReference type="EMBL" id="KIO05078.1"/>
    </source>
</evidence>
<proteinExistence type="predicted"/>
<reference evidence="2" key="2">
    <citation type="submission" date="2015-01" db="EMBL/GenBank/DDBJ databases">
        <title>Evolutionary Origins and Diversification of the Mycorrhizal Mutualists.</title>
        <authorList>
            <consortium name="DOE Joint Genome Institute"/>
            <consortium name="Mycorrhizal Genomics Consortium"/>
            <person name="Kohler A."/>
            <person name="Kuo A."/>
            <person name="Nagy L.G."/>
            <person name="Floudas D."/>
            <person name="Copeland A."/>
            <person name="Barry K.W."/>
            <person name="Cichocki N."/>
            <person name="Veneault-Fourrey C."/>
            <person name="LaButti K."/>
            <person name="Lindquist E.A."/>
            <person name="Lipzen A."/>
            <person name="Lundell T."/>
            <person name="Morin E."/>
            <person name="Murat C."/>
            <person name="Riley R."/>
            <person name="Ohm R."/>
            <person name="Sun H."/>
            <person name="Tunlid A."/>
            <person name="Henrissat B."/>
            <person name="Grigoriev I.V."/>
            <person name="Hibbett D.S."/>
            <person name="Martin F."/>
        </authorList>
    </citation>
    <scope>NUCLEOTIDE SEQUENCE [LARGE SCALE GENOMIC DNA]</scope>
    <source>
        <strain evidence="2">Marx 270</strain>
    </source>
</reference>
<protein>
    <submittedName>
        <fullName evidence="1">Uncharacterized protein</fullName>
    </submittedName>
</protein>
<reference evidence="1 2" key="1">
    <citation type="submission" date="2014-04" db="EMBL/GenBank/DDBJ databases">
        <authorList>
            <consortium name="DOE Joint Genome Institute"/>
            <person name="Kuo A."/>
            <person name="Kohler A."/>
            <person name="Costa M.D."/>
            <person name="Nagy L.G."/>
            <person name="Floudas D."/>
            <person name="Copeland A."/>
            <person name="Barry K.W."/>
            <person name="Cichocki N."/>
            <person name="Veneault-Fourrey C."/>
            <person name="LaButti K."/>
            <person name="Lindquist E.A."/>
            <person name="Lipzen A."/>
            <person name="Lundell T."/>
            <person name="Morin E."/>
            <person name="Murat C."/>
            <person name="Sun H."/>
            <person name="Tunlid A."/>
            <person name="Henrissat B."/>
            <person name="Grigoriev I.V."/>
            <person name="Hibbett D.S."/>
            <person name="Martin F."/>
            <person name="Nordberg H.P."/>
            <person name="Cantor M.N."/>
            <person name="Hua S.X."/>
        </authorList>
    </citation>
    <scope>NUCLEOTIDE SEQUENCE [LARGE SCALE GENOMIC DNA]</scope>
    <source>
        <strain evidence="1 2">Marx 270</strain>
    </source>
</reference>
<keyword evidence="2" id="KW-1185">Reference proteome</keyword>